<feature type="compositionally biased region" description="Low complexity" evidence="1">
    <location>
        <begin position="48"/>
        <end position="73"/>
    </location>
</feature>
<proteinExistence type="predicted"/>
<keyword evidence="3" id="KW-1185">Reference proteome</keyword>
<evidence type="ECO:0000313" key="2">
    <source>
        <dbReference type="EMBL" id="KZV81893.1"/>
    </source>
</evidence>
<feature type="region of interest" description="Disordered" evidence="1">
    <location>
        <begin position="125"/>
        <end position="186"/>
    </location>
</feature>
<dbReference type="InParanoid" id="A0A165C652"/>
<dbReference type="OrthoDB" id="10572311at2759"/>
<sequence length="253" mass="27471">MNVPMSDSMPPPGAPNGMLAHHGHLVPNQQQGQPGQQPTKIEMMSGIALQHPQAQQQQQQQHLQQQGQAQAMQAPPPGPPAAQGRSCERCRKTGRTCEPREGALACVGCNASRVACSLVGEIQGTSGTRRASPTKRPSNSHANNGSGSNNGNNNSNPNKKRARSSTGGDAWDDQDEHGHPGIPVGVQQLDPQMAAAVAAQYQPKRRRTDDVEDTEIEEIREVIMDINSMHSEIQRKLGRLNKLWERKYGQKLP</sequence>
<dbReference type="Proteomes" id="UP000077266">
    <property type="component" value="Unassembled WGS sequence"/>
</dbReference>
<evidence type="ECO:0008006" key="4">
    <source>
        <dbReference type="Google" id="ProtNLM"/>
    </source>
</evidence>
<evidence type="ECO:0000256" key="1">
    <source>
        <dbReference type="SAM" id="MobiDB-lite"/>
    </source>
</evidence>
<feature type="compositionally biased region" description="Low complexity" evidence="1">
    <location>
        <begin position="29"/>
        <end position="38"/>
    </location>
</feature>
<dbReference type="EMBL" id="KV426359">
    <property type="protein sequence ID" value="KZV81893.1"/>
    <property type="molecule type" value="Genomic_DNA"/>
</dbReference>
<feature type="compositionally biased region" description="Low complexity" evidence="1">
    <location>
        <begin position="137"/>
        <end position="157"/>
    </location>
</feature>
<evidence type="ECO:0000313" key="3">
    <source>
        <dbReference type="Proteomes" id="UP000077266"/>
    </source>
</evidence>
<gene>
    <name evidence="2" type="ORF">EXIGLDRAFT_779188</name>
</gene>
<organism evidence="2 3">
    <name type="scientific">Exidia glandulosa HHB12029</name>
    <dbReference type="NCBI Taxonomy" id="1314781"/>
    <lineage>
        <taxon>Eukaryota</taxon>
        <taxon>Fungi</taxon>
        <taxon>Dikarya</taxon>
        <taxon>Basidiomycota</taxon>
        <taxon>Agaricomycotina</taxon>
        <taxon>Agaricomycetes</taxon>
        <taxon>Auriculariales</taxon>
        <taxon>Exidiaceae</taxon>
        <taxon>Exidia</taxon>
    </lineage>
</organism>
<name>A0A165C652_EXIGL</name>
<reference evidence="2 3" key="1">
    <citation type="journal article" date="2016" name="Mol. Biol. Evol.">
        <title>Comparative Genomics of Early-Diverging Mushroom-Forming Fungi Provides Insights into the Origins of Lignocellulose Decay Capabilities.</title>
        <authorList>
            <person name="Nagy L.G."/>
            <person name="Riley R."/>
            <person name="Tritt A."/>
            <person name="Adam C."/>
            <person name="Daum C."/>
            <person name="Floudas D."/>
            <person name="Sun H."/>
            <person name="Yadav J.S."/>
            <person name="Pangilinan J."/>
            <person name="Larsson K.H."/>
            <person name="Matsuura K."/>
            <person name="Barry K."/>
            <person name="Labutti K."/>
            <person name="Kuo R."/>
            <person name="Ohm R.A."/>
            <person name="Bhattacharya S.S."/>
            <person name="Shirouzu T."/>
            <person name="Yoshinaga Y."/>
            <person name="Martin F.M."/>
            <person name="Grigoriev I.V."/>
            <person name="Hibbett D.S."/>
        </authorList>
    </citation>
    <scope>NUCLEOTIDE SEQUENCE [LARGE SCALE GENOMIC DNA]</scope>
    <source>
        <strain evidence="2 3">HHB12029</strain>
    </source>
</reference>
<dbReference type="AlphaFoldDB" id="A0A165C652"/>
<protein>
    <recommendedName>
        <fullName evidence="4">Zn(2)-C6 fungal-type domain-containing protein</fullName>
    </recommendedName>
</protein>
<accession>A0A165C652</accession>
<feature type="region of interest" description="Disordered" evidence="1">
    <location>
        <begin position="1"/>
        <end position="94"/>
    </location>
</feature>